<evidence type="ECO:0000313" key="3">
    <source>
        <dbReference type="RefSeq" id="XP_027350627.1"/>
    </source>
</evidence>
<gene>
    <name evidence="3" type="primary">LOC113861797</name>
</gene>
<dbReference type="CDD" id="cd07425">
    <property type="entry name" value="MPP_Shelphs"/>
    <property type="match status" value="1"/>
</dbReference>
<dbReference type="RefSeq" id="XP_027350627.1">
    <property type="nucleotide sequence ID" value="XM_027494826.1"/>
</dbReference>
<dbReference type="KEGG" id="aprc:113861797"/>
<evidence type="ECO:0000259" key="1">
    <source>
        <dbReference type="Pfam" id="PF00149"/>
    </source>
</evidence>
<reference evidence="3" key="2">
    <citation type="submission" date="2025-08" db="UniProtKB">
        <authorList>
            <consortium name="RefSeq"/>
        </authorList>
    </citation>
    <scope>IDENTIFICATION</scope>
    <source>
        <tissue evidence="3">Young leaves</tissue>
    </source>
</reference>
<dbReference type="GO" id="GO:0016787">
    <property type="term" value="F:hydrolase activity"/>
    <property type="evidence" value="ECO:0007669"/>
    <property type="project" value="InterPro"/>
</dbReference>
<dbReference type="Proteomes" id="UP000694853">
    <property type="component" value="Unplaced"/>
</dbReference>
<dbReference type="Pfam" id="PF00149">
    <property type="entry name" value="Metallophos"/>
    <property type="match status" value="1"/>
</dbReference>
<name>A0A8B8L347_ABRPR</name>
<dbReference type="InterPro" id="IPR004843">
    <property type="entry name" value="Calcineurin-like_PHP"/>
</dbReference>
<dbReference type="SUPFAM" id="SSF56300">
    <property type="entry name" value="Metallo-dependent phosphatases"/>
    <property type="match status" value="1"/>
</dbReference>
<feature type="domain" description="Calcineurin-like phosphoesterase" evidence="1">
    <location>
        <begin position="92"/>
        <end position="347"/>
    </location>
</feature>
<dbReference type="AlphaFoldDB" id="A0A8B8L347"/>
<dbReference type="GeneID" id="113861797"/>
<accession>A0A8B8L347</accession>
<dbReference type="PANTHER" id="PTHR47680:SF2">
    <property type="entry name" value="SHEWANELLA-LIKE PROTEIN PHOSPHATASE 2"/>
    <property type="match status" value="1"/>
</dbReference>
<dbReference type="Gene3D" id="3.60.21.10">
    <property type="match status" value="1"/>
</dbReference>
<evidence type="ECO:0000313" key="2">
    <source>
        <dbReference type="Proteomes" id="UP000694853"/>
    </source>
</evidence>
<proteinExistence type="predicted"/>
<sequence length="431" mass="47113">MTALGIAASNCRVTKTHTQTQSSVSKAKVCKGALNRIVMEREETSTSFCKNVPSLLSSFVETFVDFSVSGLFLLPPPPSPPPLPTRLPSPRRLVAVGDLHGDLEKSKEALRIAGLIDAADRYVGGSATVVQIGDVLDRGGEELKILYFLEKLKREAARSGGRIITMNGNHEIMNVEGDFRYATESGVEEFRVWGEWFRIGNKMRSLCHGLETPKDPLEGVPMSFRGVRKEFLDGLRARVAALRPNGPISRRFLTQNVTVLVVGDSLFVHGGLLPHHVSYGLEKINKEVRDWINGSMGRFSPSYCQGRDAVVWLRKFSHEVEQNCDCSALEHVLSTVPGVKRMVMGHTIQTTGINGVCDDRAIRIDVGMSKGCGGGLPEVLEINGASGLRILTSNPLYLNKGNVSRSDVGTEQGIDFMVAERSGPRQVEVKA</sequence>
<protein>
    <submittedName>
        <fullName evidence="3">Shewanella-like protein phosphatase 2</fullName>
    </submittedName>
</protein>
<organism evidence="2 3">
    <name type="scientific">Abrus precatorius</name>
    <name type="common">Indian licorice</name>
    <name type="synonym">Glycine abrus</name>
    <dbReference type="NCBI Taxonomy" id="3816"/>
    <lineage>
        <taxon>Eukaryota</taxon>
        <taxon>Viridiplantae</taxon>
        <taxon>Streptophyta</taxon>
        <taxon>Embryophyta</taxon>
        <taxon>Tracheophyta</taxon>
        <taxon>Spermatophyta</taxon>
        <taxon>Magnoliopsida</taxon>
        <taxon>eudicotyledons</taxon>
        <taxon>Gunneridae</taxon>
        <taxon>Pentapetalae</taxon>
        <taxon>rosids</taxon>
        <taxon>fabids</taxon>
        <taxon>Fabales</taxon>
        <taxon>Fabaceae</taxon>
        <taxon>Papilionoideae</taxon>
        <taxon>50 kb inversion clade</taxon>
        <taxon>NPAAA clade</taxon>
        <taxon>indigoferoid/millettioid clade</taxon>
        <taxon>Abreae</taxon>
        <taxon>Abrus</taxon>
    </lineage>
</organism>
<keyword evidence="2" id="KW-1185">Reference proteome</keyword>
<dbReference type="OrthoDB" id="5976022at2759"/>
<dbReference type="InterPro" id="IPR029052">
    <property type="entry name" value="Metallo-depent_PP-like"/>
</dbReference>
<reference evidence="2" key="1">
    <citation type="journal article" date="2019" name="Toxins">
        <title>Detection of Abrin-Like and Prepropulchellin-Like Toxin Genes and Transcripts Using Whole Genome Sequencing and Full-Length Transcript Sequencing of Abrus precatorius.</title>
        <authorList>
            <person name="Hovde B.T."/>
            <person name="Daligault H.E."/>
            <person name="Hanschen E.R."/>
            <person name="Kunde Y.A."/>
            <person name="Johnson M.B."/>
            <person name="Starkenburg S.R."/>
            <person name="Johnson S.L."/>
        </authorList>
    </citation>
    <scope>NUCLEOTIDE SEQUENCE [LARGE SCALE GENOMIC DNA]</scope>
</reference>
<dbReference type="PANTHER" id="PTHR47680">
    <property type="entry name" value="SHEWANELLA-LIKE PROTEIN PHOSPHATASE 2"/>
    <property type="match status" value="1"/>
</dbReference>
<dbReference type="InterPro" id="IPR041787">
    <property type="entry name" value="MPP_Shelphs"/>
</dbReference>